<evidence type="ECO:0000313" key="3">
    <source>
        <dbReference type="Proteomes" id="UP000009223"/>
    </source>
</evidence>
<dbReference type="KEGG" id="tpi:TREPR_2122"/>
<keyword evidence="3" id="KW-1185">Reference proteome</keyword>
<evidence type="ECO:0000259" key="1">
    <source>
        <dbReference type="Pfam" id="PF18765"/>
    </source>
</evidence>
<dbReference type="OrthoDB" id="9808659at2"/>
<reference evidence="3" key="1">
    <citation type="submission" date="2009-12" db="EMBL/GenBank/DDBJ databases">
        <title>Complete sequence of Treponema primitia strain ZAS-2.</title>
        <authorList>
            <person name="Tetu S.G."/>
            <person name="Matson E."/>
            <person name="Ren Q."/>
            <person name="Seshadri R."/>
            <person name="Elbourne L."/>
            <person name="Hassan K.A."/>
            <person name="Durkin A."/>
            <person name="Radune D."/>
            <person name="Mohamoud Y."/>
            <person name="Shay R."/>
            <person name="Jin S."/>
            <person name="Zhang X."/>
            <person name="Lucey K."/>
            <person name="Ballor N.R."/>
            <person name="Ottesen E."/>
            <person name="Rosenthal R."/>
            <person name="Allen A."/>
            <person name="Leadbetter J.R."/>
            <person name="Paulsen I.T."/>
        </authorList>
    </citation>
    <scope>NUCLEOTIDE SEQUENCE [LARGE SCALE GENOMIC DNA]</scope>
    <source>
        <strain evidence="3">ATCC BAA-887 / DSM 12427 / ZAS-2</strain>
    </source>
</reference>
<dbReference type="CDD" id="cd05403">
    <property type="entry name" value="NT_KNTase_like"/>
    <property type="match status" value="1"/>
</dbReference>
<feature type="domain" description="Polymerase beta nucleotidyltransferase" evidence="1">
    <location>
        <begin position="28"/>
        <end position="98"/>
    </location>
</feature>
<dbReference type="SUPFAM" id="SSF81301">
    <property type="entry name" value="Nucleotidyltransferase"/>
    <property type="match status" value="1"/>
</dbReference>
<dbReference type="InterPro" id="IPR041633">
    <property type="entry name" value="Polbeta"/>
</dbReference>
<reference evidence="2 3" key="2">
    <citation type="journal article" date="2011" name="ISME J.">
        <title>RNA-seq reveals cooperative metabolic interactions between two termite-gut spirochete species in co-culture.</title>
        <authorList>
            <person name="Rosenthal A.Z."/>
            <person name="Matson E.G."/>
            <person name="Eldar A."/>
            <person name="Leadbetter J.R."/>
        </authorList>
    </citation>
    <scope>NUCLEOTIDE SEQUENCE [LARGE SCALE GENOMIC DNA]</scope>
    <source>
        <strain evidence="3">ATCC BAA-887 / DSM 12427 / ZAS-2</strain>
    </source>
</reference>
<accession>F5YJ72</accession>
<sequence>MDLKDVAMQQKDRDLLSALVGEFLPHTAVWVFGSRIKGTSLPYSDLDLVVFTNPEQQQQVSLLKEALEESNLPFRVDVLEWNAIPESFKETIKTKYAVIA</sequence>
<gene>
    <name evidence="2" type="ordered locus">TREPR_2122</name>
</gene>
<dbReference type="Gene3D" id="3.30.460.10">
    <property type="entry name" value="Beta Polymerase, domain 2"/>
    <property type="match status" value="1"/>
</dbReference>
<dbReference type="Pfam" id="PF18765">
    <property type="entry name" value="Polbeta"/>
    <property type="match status" value="1"/>
</dbReference>
<evidence type="ECO:0000313" key="2">
    <source>
        <dbReference type="EMBL" id="AEF84751.1"/>
    </source>
</evidence>
<dbReference type="Proteomes" id="UP000009223">
    <property type="component" value="Chromosome"/>
</dbReference>
<proteinExistence type="predicted"/>
<organism evidence="2 3">
    <name type="scientific">Treponema primitia (strain ATCC BAA-887 / DSM 12427 / ZAS-2)</name>
    <dbReference type="NCBI Taxonomy" id="545694"/>
    <lineage>
        <taxon>Bacteria</taxon>
        <taxon>Pseudomonadati</taxon>
        <taxon>Spirochaetota</taxon>
        <taxon>Spirochaetia</taxon>
        <taxon>Spirochaetales</taxon>
        <taxon>Treponemataceae</taxon>
        <taxon>Treponema</taxon>
    </lineage>
</organism>
<dbReference type="eggNOG" id="COG1708">
    <property type="taxonomic scope" value="Bacteria"/>
</dbReference>
<dbReference type="HOGENOM" id="CLU_130257_5_2_12"/>
<dbReference type="STRING" id="545694.TREPR_2122"/>
<dbReference type="AlphaFoldDB" id="F5YJ72"/>
<protein>
    <submittedName>
        <fullName evidence="2">DNA polymerase beta domain protein region</fullName>
    </submittedName>
</protein>
<name>F5YJ72_TREPZ</name>
<dbReference type="InterPro" id="IPR043519">
    <property type="entry name" value="NT_sf"/>
</dbReference>
<dbReference type="EMBL" id="CP001843">
    <property type="protein sequence ID" value="AEF84751.1"/>
    <property type="molecule type" value="Genomic_DNA"/>
</dbReference>